<dbReference type="GO" id="GO:0005524">
    <property type="term" value="F:ATP binding"/>
    <property type="evidence" value="ECO:0007669"/>
    <property type="project" value="UniProtKB-UniRule"/>
</dbReference>
<dbReference type="EMBL" id="PVWK01000051">
    <property type="protein sequence ID" value="PSB30539.1"/>
    <property type="molecule type" value="Genomic_DNA"/>
</dbReference>
<evidence type="ECO:0000256" key="2">
    <source>
        <dbReference type="ARBA" id="ARBA00022527"/>
    </source>
</evidence>
<comment type="caution">
    <text evidence="11">The sequence shown here is derived from an EMBL/GenBank/DDBJ whole genome shotgun (WGS) entry which is preliminary data.</text>
</comment>
<evidence type="ECO:0000256" key="5">
    <source>
        <dbReference type="ARBA" id="ARBA00022777"/>
    </source>
</evidence>
<feature type="domain" description="Protein kinase" evidence="10">
    <location>
        <begin position="22"/>
        <end position="307"/>
    </location>
</feature>
<dbReference type="PANTHER" id="PTHR24363">
    <property type="entry name" value="SERINE/THREONINE PROTEIN KINASE"/>
    <property type="match status" value="1"/>
</dbReference>
<keyword evidence="2 11" id="KW-0723">Serine/threonine-protein kinase</keyword>
<gene>
    <name evidence="11" type="ORF">C7B82_08820</name>
</gene>
<dbReference type="EC" id="2.7.11.1" evidence="1"/>
<keyword evidence="5 11" id="KW-0418">Kinase</keyword>
<accession>A0A2T1ECQ8</accession>
<comment type="catalytic activity">
    <reaction evidence="7">
        <text>L-threonyl-[protein] + ATP = O-phospho-L-threonyl-[protein] + ADP + H(+)</text>
        <dbReference type="Rhea" id="RHEA:46608"/>
        <dbReference type="Rhea" id="RHEA-COMP:11060"/>
        <dbReference type="Rhea" id="RHEA-COMP:11605"/>
        <dbReference type="ChEBI" id="CHEBI:15378"/>
        <dbReference type="ChEBI" id="CHEBI:30013"/>
        <dbReference type="ChEBI" id="CHEBI:30616"/>
        <dbReference type="ChEBI" id="CHEBI:61977"/>
        <dbReference type="ChEBI" id="CHEBI:456216"/>
        <dbReference type="EC" id="2.7.11.1"/>
    </reaction>
</comment>
<evidence type="ECO:0000256" key="6">
    <source>
        <dbReference type="ARBA" id="ARBA00022840"/>
    </source>
</evidence>
<dbReference type="InterPro" id="IPR008266">
    <property type="entry name" value="Tyr_kinase_AS"/>
</dbReference>
<dbReference type="Gene3D" id="1.10.510.10">
    <property type="entry name" value="Transferase(Phosphotransferase) domain 1"/>
    <property type="match status" value="1"/>
</dbReference>
<feature type="binding site" evidence="9">
    <location>
        <position position="52"/>
    </location>
    <ligand>
        <name>ATP</name>
        <dbReference type="ChEBI" id="CHEBI:30616"/>
    </ligand>
</feature>
<keyword evidence="4 9" id="KW-0547">Nucleotide-binding</keyword>
<dbReference type="AlphaFoldDB" id="A0A2T1ECQ8"/>
<evidence type="ECO:0000259" key="10">
    <source>
        <dbReference type="PROSITE" id="PS50011"/>
    </source>
</evidence>
<evidence type="ECO:0000256" key="8">
    <source>
        <dbReference type="ARBA" id="ARBA00048679"/>
    </source>
</evidence>
<evidence type="ECO:0000256" key="7">
    <source>
        <dbReference type="ARBA" id="ARBA00047899"/>
    </source>
</evidence>
<organism evidence="11 12">
    <name type="scientific">Stenomitos frigidus ULC18</name>
    <dbReference type="NCBI Taxonomy" id="2107698"/>
    <lineage>
        <taxon>Bacteria</taxon>
        <taxon>Bacillati</taxon>
        <taxon>Cyanobacteriota</taxon>
        <taxon>Cyanophyceae</taxon>
        <taxon>Leptolyngbyales</taxon>
        <taxon>Leptolyngbyaceae</taxon>
        <taxon>Stenomitos</taxon>
    </lineage>
</organism>
<dbReference type="Pfam" id="PF00069">
    <property type="entry name" value="Pkinase"/>
    <property type="match status" value="1"/>
</dbReference>
<dbReference type="GO" id="GO:0004674">
    <property type="term" value="F:protein serine/threonine kinase activity"/>
    <property type="evidence" value="ECO:0007669"/>
    <property type="project" value="UniProtKB-KW"/>
</dbReference>
<dbReference type="InterPro" id="IPR017441">
    <property type="entry name" value="Protein_kinase_ATP_BS"/>
</dbReference>
<dbReference type="PROSITE" id="PS00109">
    <property type="entry name" value="PROTEIN_KINASE_TYR"/>
    <property type="match status" value="1"/>
</dbReference>
<reference evidence="11 12" key="2">
    <citation type="submission" date="2018-03" db="EMBL/GenBank/DDBJ databases">
        <title>The ancient ancestry and fast evolution of plastids.</title>
        <authorList>
            <person name="Moore K.R."/>
            <person name="Magnabosco C."/>
            <person name="Momper L."/>
            <person name="Gold D.A."/>
            <person name="Bosak T."/>
            <person name="Fournier G.P."/>
        </authorList>
    </citation>
    <scope>NUCLEOTIDE SEQUENCE [LARGE SCALE GENOMIC DNA]</scope>
    <source>
        <strain evidence="11 12">ULC18</strain>
    </source>
</reference>
<dbReference type="Pfam" id="PF26309">
    <property type="entry name" value="DUF8082"/>
    <property type="match status" value="1"/>
</dbReference>
<sequence length="385" mass="43666">MSNRPTVLKAEIEIGTVVKNRYQIQGVLGRGGFGRTYLASNVERCGEMCVLKVFLPTNTDQAAIQRSRKLFEREARVLYKINHPQVPKFLAWFEEAEQLFIVQEYIDGKTYFRLLRERQKQGKLFSESEITQWLKDLLPVLAHLHENNIVHRDISPDNIMLPRGQAKPVLIDFGLVKQKVSQIWANSVQSANESEHLSFVGKFGYSPPEQIRVGQCYPCSDLYALAVTAIVLLTGREPLDLIDQRSLEWRWQSYVSSTSRLSPILSKMVAEKPMDRYQSAQEVLSVLERSTEAGFQSAMPLAAEPFMANAVSDAAPGFNLSAEFIELCQQELTQYIGPMAKYILEEILFNDPEVTSKELIEAVAAEIPNPEQATKFRQRLLLALP</sequence>
<evidence type="ECO:0000256" key="9">
    <source>
        <dbReference type="PROSITE-ProRule" id="PRU10141"/>
    </source>
</evidence>
<dbReference type="InterPro" id="IPR000719">
    <property type="entry name" value="Prot_kinase_dom"/>
</dbReference>
<evidence type="ECO:0000256" key="3">
    <source>
        <dbReference type="ARBA" id="ARBA00022679"/>
    </source>
</evidence>
<name>A0A2T1ECQ8_9CYAN</name>
<dbReference type="CDD" id="cd14014">
    <property type="entry name" value="STKc_PknB_like"/>
    <property type="match status" value="1"/>
</dbReference>
<dbReference type="InterPro" id="IPR011009">
    <property type="entry name" value="Kinase-like_dom_sf"/>
</dbReference>
<evidence type="ECO:0000313" key="12">
    <source>
        <dbReference type="Proteomes" id="UP000239576"/>
    </source>
</evidence>
<dbReference type="InterPro" id="IPR058395">
    <property type="entry name" value="DUF8082"/>
</dbReference>
<proteinExistence type="predicted"/>
<dbReference type="PROSITE" id="PS00107">
    <property type="entry name" value="PROTEIN_KINASE_ATP"/>
    <property type="match status" value="1"/>
</dbReference>
<dbReference type="SUPFAM" id="SSF56112">
    <property type="entry name" value="Protein kinase-like (PK-like)"/>
    <property type="match status" value="1"/>
</dbReference>
<dbReference type="PROSITE" id="PS50011">
    <property type="entry name" value="PROTEIN_KINASE_DOM"/>
    <property type="match status" value="1"/>
</dbReference>
<keyword evidence="3" id="KW-0808">Transferase</keyword>
<dbReference type="Proteomes" id="UP000239576">
    <property type="component" value="Unassembled WGS sequence"/>
</dbReference>
<evidence type="ECO:0000256" key="1">
    <source>
        <dbReference type="ARBA" id="ARBA00012513"/>
    </source>
</evidence>
<reference evidence="12" key="1">
    <citation type="submission" date="2018-02" db="EMBL/GenBank/DDBJ databases">
        <authorList>
            <person name="Moore K."/>
            <person name="Momper L."/>
        </authorList>
    </citation>
    <scope>NUCLEOTIDE SEQUENCE [LARGE SCALE GENOMIC DNA]</scope>
    <source>
        <strain evidence="12">ULC18</strain>
    </source>
</reference>
<keyword evidence="12" id="KW-1185">Reference proteome</keyword>
<dbReference type="OrthoDB" id="507628at2"/>
<keyword evidence="6 9" id="KW-0067">ATP-binding</keyword>
<comment type="catalytic activity">
    <reaction evidence="8">
        <text>L-seryl-[protein] + ATP = O-phospho-L-seryl-[protein] + ADP + H(+)</text>
        <dbReference type="Rhea" id="RHEA:17989"/>
        <dbReference type="Rhea" id="RHEA-COMP:9863"/>
        <dbReference type="Rhea" id="RHEA-COMP:11604"/>
        <dbReference type="ChEBI" id="CHEBI:15378"/>
        <dbReference type="ChEBI" id="CHEBI:29999"/>
        <dbReference type="ChEBI" id="CHEBI:30616"/>
        <dbReference type="ChEBI" id="CHEBI:83421"/>
        <dbReference type="ChEBI" id="CHEBI:456216"/>
        <dbReference type="EC" id="2.7.11.1"/>
    </reaction>
</comment>
<dbReference type="Gene3D" id="3.30.200.20">
    <property type="entry name" value="Phosphorylase Kinase, domain 1"/>
    <property type="match status" value="1"/>
</dbReference>
<evidence type="ECO:0000313" key="11">
    <source>
        <dbReference type="EMBL" id="PSB30539.1"/>
    </source>
</evidence>
<protein>
    <recommendedName>
        <fullName evidence="1">non-specific serine/threonine protein kinase</fullName>
        <ecNumber evidence="1">2.7.11.1</ecNumber>
    </recommendedName>
</protein>
<evidence type="ECO:0000256" key="4">
    <source>
        <dbReference type="ARBA" id="ARBA00022741"/>
    </source>
</evidence>
<dbReference type="PANTHER" id="PTHR24363:SF0">
    <property type="entry name" value="SERINE_THREONINE KINASE LIKE DOMAIN CONTAINING 1"/>
    <property type="match status" value="1"/>
</dbReference>